<evidence type="ECO:0000256" key="14">
    <source>
        <dbReference type="ARBA" id="ARBA00049494"/>
    </source>
</evidence>
<reference evidence="17 18" key="1">
    <citation type="submission" date="2019-02" db="EMBL/GenBank/DDBJ databases">
        <authorList>
            <consortium name="Pathogen Informatics"/>
        </authorList>
    </citation>
    <scope>NUCLEOTIDE SEQUENCE [LARGE SCALE GENOMIC DNA]</scope>
    <source>
        <strain evidence="17 18">3012STDY7089603</strain>
    </source>
</reference>
<keyword evidence="8 15" id="KW-0547">Nucleotide-binding</keyword>
<dbReference type="GO" id="GO:0003919">
    <property type="term" value="F:FMN adenylyltransferase activity"/>
    <property type="evidence" value="ECO:0007669"/>
    <property type="project" value="UniProtKB-UniRule"/>
</dbReference>
<keyword evidence="11 15" id="KW-0067">ATP-binding</keyword>
<evidence type="ECO:0000256" key="3">
    <source>
        <dbReference type="ARBA" id="ARBA00005201"/>
    </source>
</evidence>
<dbReference type="CDD" id="cd02064">
    <property type="entry name" value="FAD_synthetase_N"/>
    <property type="match status" value="1"/>
</dbReference>
<dbReference type="PANTHER" id="PTHR22749:SF6">
    <property type="entry name" value="RIBOFLAVIN KINASE"/>
    <property type="match status" value="1"/>
</dbReference>
<dbReference type="NCBIfam" id="TIGR00083">
    <property type="entry name" value="ribF"/>
    <property type="match status" value="1"/>
</dbReference>
<evidence type="ECO:0000256" key="7">
    <source>
        <dbReference type="ARBA" id="ARBA00022695"/>
    </source>
</evidence>
<dbReference type="EC" id="2.7.1.26" evidence="15"/>
<dbReference type="GO" id="GO:0009231">
    <property type="term" value="P:riboflavin biosynthetic process"/>
    <property type="evidence" value="ECO:0007669"/>
    <property type="project" value="InterPro"/>
</dbReference>
<dbReference type="Gene3D" id="3.40.50.620">
    <property type="entry name" value="HUPs"/>
    <property type="match status" value="1"/>
</dbReference>
<keyword evidence="6 15" id="KW-0808">Transferase</keyword>
<evidence type="ECO:0000256" key="9">
    <source>
        <dbReference type="ARBA" id="ARBA00022777"/>
    </source>
</evidence>
<dbReference type="UniPathway" id="UPA00277">
    <property type="reaction ID" value="UER00407"/>
</dbReference>
<dbReference type="SMART" id="SM00904">
    <property type="entry name" value="Flavokinase"/>
    <property type="match status" value="1"/>
</dbReference>
<dbReference type="GO" id="GO:0006747">
    <property type="term" value="P:FAD biosynthetic process"/>
    <property type="evidence" value="ECO:0007669"/>
    <property type="project" value="UniProtKB-UniRule"/>
</dbReference>
<dbReference type="EMBL" id="CAACYI010000001">
    <property type="protein sequence ID" value="VFB16379.1"/>
    <property type="molecule type" value="Genomic_DNA"/>
</dbReference>
<evidence type="ECO:0000256" key="8">
    <source>
        <dbReference type="ARBA" id="ARBA00022741"/>
    </source>
</evidence>
<protein>
    <recommendedName>
        <fullName evidence="15">Riboflavin biosynthesis protein</fullName>
    </recommendedName>
    <domain>
        <recommendedName>
            <fullName evidence="15">Riboflavin kinase</fullName>
            <ecNumber evidence="15">2.7.1.26</ecNumber>
        </recommendedName>
        <alternativeName>
            <fullName evidence="15">Flavokinase</fullName>
        </alternativeName>
    </domain>
    <domain>
        <recommendedName>
            <fullName evidence="15">FMN adenylyltransferase</fullName>
            <ecNumber evidence="15">2.7.7.2</ecNumber>
        </recommendedName>
        <alternativeName>
            <fullName evidence="15">FAD pyrophosphorylase</fullName>
        </alternativeName>
        <alternativeName>
            <fullName evidence="15">FAD synthase</fullName>
        </alternativeName>
    </domain>
</protein>
<dbReference type="PIRSF" id="PIRSF004491">
    <property type="entry name" value="FAD_Synth"/>
    <property type="match status" value="1"/>
</dbReference>
<dbReference type="InterPro" id="IPR015865">
    <property type="entry name" value="Riboflavin_kinase_bac/euk"/>
</dbReference>
<evidence type="ECO:0000256" key="11">
    <source>
        <dbReference type="ARBA" id="ARBA00022840"/>
    </source>
</evidence>
<feature type="domain" description="Riboflavin kinase" evidence="16">
    <location>
        <begin position="180"/>
        <end position="303"/>
    </location>
</feature>
<organism evidence="17 18">
    <name type="scientific">Urinicoccus massiliensis</name>
    <dbReference type="NCBI Taxonomy" id="1723382"/>
    <lineage>
        <taxon>Bacteria</taxon>
        <taxon>Bacillati</taxon>
        <taxon>Bacillota</taxon>
        <taxon>Tissierellia</taxon>
        <taxon>Tissierellales</taxon>
        <taxon>Peptoniphilaceae</taxon>
        <taxon>Urinicoccus</taxon>
    </lineage>
</organism>
<dbReference type="NCBIfam" id="TIGR00125">
    <property type="entry name" value="cyt_tran_rel"/>
    <property type="match status" value="1"/>
</dbReference>
<keyword evidence="9 15" id="KW-0418">Kinase</keyword>
<dbReference type="SUPFAM" id="SSF52374">
    <property type="entry name" value="Nucleotidylyl transferase"/>
    <property type="match status" value="1"/>
</dbReference>
<dbReference type="InterPro" id="IPR023468">
    <property type="entry name" value="Riboflavin_kinase"/>
</dbReference>
<proteinExistence type="inferred from homology"/>
<dbReference type="InterPro" id="IPR023465">
    <property type="entry name" value="Riboflavin_kinase_dom_sf"/>
</dbReference>
<evidence type="ECO:0000256" key="12">
    <source>
        <dbReference type="ARBA" id="ARBA00023268"/>
    </source>
</evidence>
<comment type="catalytic activity">
    <reaction evidence="13 15">
        <text>riboflavin + ATP = FMN + ADP + H(+)</text>
        <dbReference type="Rhea" id="RHEA:14357"/>
        <dbReference type="ChEBI" id="CHEBI:15378"/>
        <dbReference type="ChEBI" id="CHEBI:30616"/>
        <dbReference type="ChEBI" id="CHEBI:57986"/>
        <dbReference type="ChEBI" id="CHEBI:58210"/>
        <dbReference type="ChEBI" id="CHEBI:456216"/>
        <dbReference type="EC" id="2.7.1.26"/>
    </reaction>
</comment>
<dbReference type="NCBIfam" id="NF004160">
    <property type="entry name" value="PRK05627.1-3"/>
    <property type="match status" value="1"/>
</dbReference>
<dbReference type="FunFam" id="3.40.50.620:FF:000021">
    <property type="entry name" value="Riboflavin biosynthesis protein"/>
    <property type="match status" value="1"/>
</dbReference>
<comment type="caution">
    <text evidence="17">The sequence shown here is derived from an EMBL/GenBank/DDBJ whole genome shotgun (WGS) entry which is preliminary data.</text>
</comment>
<evidence type="ECO:0000256" key="15">
    <source>
        <dbReference type="PIRNR" id="PIRNR004491"/>
    </source>
</evidence>
<comment type="pathway">
    <text evidence="3 15">Cofactor biosynthesis; FMN biosynthesis; FMN from riboflavin (ATP route): step 1/1.</text>
</comment>
<dbReference type="FunFam" id="2.40.30.30:FF:000003">
    <property type="entry name" value="Riboflavin biosynthesis protein"/>
    <property type="match status" value="1"/>
</dbReference>
<dbReference type="Gene3D" id="2.40.30.30">
    <property type="entry name" value="Riboflavin kinase-like"/>
    <property type="match status" value="1"/>
</dbReference>
<dbReference type="InterPro" id="IPR015864">
    <property type="entry name" value="FAD_synthase"/>
</dbReference>
<evidence type="ECO:0000256" key="10">
    <source>
        <dbReference type="ARBA" id="ARBA00022827"/>
    </source>
</evidence>
<evidence type="ECO:0000256" key="1">
    <source>
        <dbReference type="ARBA" id="ARBA00002121"/>
    </source>
</evidence>
<dbReference type="Pfam" id="PF01687">
    <property type="entry name" value="Flavokinase"/>
    <property type="match status" value="1"/>
</dbReference>
<keyword evidence="5 15" id="KW-0288">FMN</keyword>
<dbReference type="PANTHER" id="PTHR22749">
    <property type="entry name" value="RIBOFLAVIN KINASE/FMN ADENYLYLTRANSFERASE"/>
    <property type="match status" value="1"/>
</dbReference>
<accession>A0A8H2QY32</accession>
<dbReference type="NCBIfam" id="NF004162">
    <property type="entry name" value="PRK05627.1-5"/>
    <property type="match status" value="1"/>
</dbReference>
<dbReference type="GO" id="GO:0009398">
    <property type="term" value="P:FMN biosynthetic process"/>
    <property type="evidence" value="ECO:0007669"/>
    <property type="project" value="UniProtKB-UniRule"/>
</dbReference>
<evidence type="ECO:0000256" key="13">
    <source>
        <dbReference type="ARBA" id="ARBA00047880"/>
    </source>
</evidence>
<sequence>MEIIQIHPQDKIDKEIVVALGNFDGIHLAHQELIRQAIKIAKKKKLTASVLMFTEHTKKALLHTEQNLLMSRRQKLDLLEKLGIELVVEIEFSEIMKMSPEYFVNEFLAKHLKARAIVVGYDYRFGYKAKGNIDLLLAYAEDLGLDVKVVEAIKKKKNIISSTRIRDEIQKGKIGLANDLLGRPFTIQGRVVHGKSLGKKMGYPTANLQPLAHYVVPKYGVYDTNVLVNGHLYKAATSVGTNPTLKESGLKIEAHILDFDQDIYNQEVDLQFLTFLRKEKSFKNVDELFKQIEKDTNRVRARK</sequence>
<evidence type="ECO:0000256" key="6">
    <source>
        <dbReference type="ARBA" id="ARBA00022679"/>
    </source>
</evidence>
<comment type="catalytic activity">
    <reaction evidence="14 15">
        <text>FMN + ATP + H(+) = FAD + diphosphate</text>
        <dbReference type="Rhea" id="RHEA:17237"/>
        <dbReference type="ChEBI" id="CHEBI:15378"/>
        <dbReference type="ChEBI" id="CHEBI:30616"/>
        <dbReference type="ChEBI" id="CHEBI:33019"/>
        <dbReference type="ChEBI" id="CHEBI:57692"/>
        <dbReference type="ChEBI" id="CHEBI:58210"/>
        <dbReference type="EC" id="2.7.7.2"/>
    </reaction>
</comment>
<keyword evidence="7 15" id="KW-0548">Nucleotidyltransferase</keyword>
<dbReference type="EC" id="2.7.7.2" evidence="15"/>
<dbReference type="GO" id="GO:0008531">
    <property type="term" value="F:riboflavin kinase activity"/>
    <property type="evidence" value="ECO:0007669"/>
    <property type="project" value="UniProtKB-UniRule"/>
</dbReference>
<dbReference type="RefSeq" id="WP_034438544.1">
    <property type="nucleotide sequence ID" value="NZ_CAACYI010000001.1"/>
</dbReference>
<comment type="pathway">
    <text evidence="2 15">Cofactor biosynthesis; FAD biosynthesis; FAD from FMN: step 1/1.</text>
</comment>
<dbReference type="InterPro" id="IPR014729">
    <property type="entry name" value="Rossmann-like_a/b/a_fold"/>
</dbReference>
<comment type="function">
    <text evidence="1">Catalyzes the phosphorylation of riboflavin to FMN followed by the adenylation of FMN to FAD.</text>
</comment>
<dbReference type="UniPathway" id="UPA00276">
    <property type="reaction ID" value="UER00406"/>
</dbReference>
<evidence type="ECO:0000313" key="17">
    <source>
        <dbReference type="EMBL" id="VFB16379.1"/>
    </source>
</evidence>
<dbReference type="AlphaFoldDB" id="A0A8H2QY32"/>
<dbReference type="Proteomes" id="UP000377798">
    <property type="component" value="Unassembled WGS sequence"/>
</dbReference>
<evidence type="ECO:0000256" key="4">
    <source>
        <dbReference type="ARBA" id="ARBA00022630"/>
    </source>
</evidence>
<evidence type="ECO:0000259" key="16">
    <source>
        <dbReference type="SMART" id="SM00904"/>
    </source>
</evidence>
<dbReference type="SUPFAM" id="SSF82114">
    <property type="entry name" value="Riboflavin kinase-like"/>
    <property type="match status" value="1"/>
</dbReference>
<evidence type="ECO:0000256" key="2">
    <source>
        <dbReference type="ARBA" id="ARBA00004726"/>
    </source>
</evidence>
<keyword evidence="4 15" id="KW-0285">Flavoprotein</keyword>
<keyword evidence="10 15" id="KW-0274">FAD</keyword>
<gene>
    <name evidence="17" type="primary">ribF</name>
    <name evidence="17" type="ORF">NCTC13150_00901</name>
</gene>
<dbReference type="GO" id="GO:0005524">
    <property type="term" value="F:ATP binding"/>
    <property type="evidence" value="ECO:0007669"/>
    <property type="project" value="UniProtKB-UniRule"/>
</dbReference>
<evidence type="ECO:0000313" key="18">
    <source>
        <dbReference type="Proteomes" id="UP000377798"/>
    </source>
</evidence>
<evidence type="ECO:0000256" key="5">
    <source>
        <dbReference type="ARBA" id="ARBA00022643"/>
    </source>
</evidence>
<dbReference type="InterPro" id="IPR004821">
    <property type="entry name" value="Cyt_trans-like"/>
</dbReference>
<dbReference type="InterPro" id="IPR002606">
    <property type="entry name" value="Riboflavin_kinase_bac"/>
</dbReference>
<name>A0A8H2QY32_9FIRM</name>
<keyword evidence="12" id="KW-0511">Multifunctional enzyme</keyword>
<comment type="similarity">
    <text evidence="15">Belongs to the ribF family.</text>
</comment>
<keyword evidence="18" id="KW-1185">Reference proteome</keyword>
<dbReference type="Pfam" id="PF06574">
    <property type="entry name" value="FAD_syn"/>
    <property type="match status" value="1"/>
</dbReference>